<protein>
    <submittedName>
        <fullName evidence="3">Uncharacterized protein</fullName>
    </submittedName>
</protein>
<gene>
    <name evidence="3" type="ORF">Nepgr_000621</name>
</gene>
<proteinExistence type="predicted"/>
<dbReference type="EMBL" id="BSYO01000001">
    <property type="protein sequence ID" value="GMG98781.1"/>
    <property type="molecule type" value="Genomic_DNA"/>
</dbReference>
<name>A0AAD3P420_NEPGR</name>
<evidence type="ECO:0000256" key="1">
    <source>
        <dbReference type="SAM" id="Coils"/>
    </source>
</evidence>
<evidence type="ECO:0000313" key="4">
    <source>
        <dbReference type="Proteomes" id="UP001279734"/>
    </source>
</evidence>
<dbReference type="Proteomes" id="UP001279734">
    <property type="component" value="Unassembled WGS sequence"/>
</dbReference>
<evidence type="ECO:0000256" key="2">
    <source>
        <dbReference type="SAM" id="MobiDB-lite"/>
    </source>
</evidence>
<dbReference type="Pfam" id="PF07795">
    <property type="entry name" value="DUF1635"/>
    <property type="match status" value="1"/>
</dbReference>
<feature type="region of interest" description="Disordered" evidence="2">
    <location>
        <begin position="90"/>
        <end position="125"/>
    </location>
</feature>
<dbReference type="InterPro" id="IPR012862">
    <property type="entry name" value="DUF1635"/>
</dbReference>
<dbReference type="AlphaFoldDB" id="A0AAD3P420"/>
<sequence>MENQLSPVLSWPHYHRSKSIDELRHSLMQAKMELETTRAAVQEELRRRDEHVIHLKYLLETAVTERNEAQQKCQALLLENLLLHQQKQQQQQTFDSKNGFSSSDCEESIVSSPPDDPIPLPQAKPLPEKGKLLQAVVKAGPLLQSLILAGPLPRWRYPPPPLEIPPVLIPSPPPPAPPQLLQQECMTDASGGGRWSKRKKES</sequence>
<accession>A0AAD3P420</accession>
<keyword evidence="1" id="KW-0175">Coiled coil</keyword>
<feature type="compositionally biased region" description="Pro residues" evidence="2">
    <location>
        <begin position="114"/>
        <end position="124"/>
    </location>
</feature>
<feature type="compositionally biased region" description="Pro residues" evidence="2">
    <location>
        <begin position="159"/>
        <end position="178"/>
    </location>
</feature>
<comment type="caution">
    <text evidence="3">The sequence shown here is derived from an EMBL/GenBank/DDBJ whole genome shotgun (WGS) entry which is preliminary data.</text>
</comment>
<feature type="coiled-coil region" evidence="1">
    <location>
        <begin position="20"/>
        <end position="79"/>
    </location>
</feature>
<dbReference type="PANTHER" id="PTHR33431:SF3">
    <property type="entry name" value="ENABLED-LIKE PROTEIN (DUF1635)"/>
    <property type="match status" value="1"/>
</dbReference>
<evidence type="ECO:0000313" key="3">
    <source>
        <dbReference type="EMBL" id="GMG98781.1"/>
    </source>
</evidence>
<reference evidence="3" key="1">
    <citation type="submission" date="2023-05" db="EMBL/GenBank/DDBJ databases">
        <title>Nepenthes gracilis genome sequencing.</title>
        <authorList>
            <person name="Fukushima K."/>
        </authorList>
    </citation>
    <scope>NUCLEOTIDE SEQUENCE</scope>
    <source>
        <strain evidence="3">SING2019-196</strain>
    </source>
</reference>
<keyword evidence="4" id="KW-1185">Reference proteome</keyword>
<feature type="region of interest" description="Disordered" evidence="2">
    <location>
        <begin position="159"/>
        <end position="181"/>
    </location>
</feature>
<dbReference type="PANTHER" id="PTHR33431">
    <property type="entry name" value="ENABLED-LIKE PROTEIN (DUF1635)"/>
    <property type="match status" value="1"/>
</dbReference>
<organism evidence="3 4">
    <name type="scientific">Nepenthes gracilis</name>
    <name type="common">Slender pitcher plant</name>
    <dbReference type="NCBI Taxonomy" id="150966"/>
    <lineage>
        <taxon>Eukaryota</taxon>
        <taxon>Viridiplantae</taxon>
        <taxon>Streptophyta</taxon>
        <taxon>Embryophyta</taxon>
        <taxon>Tracheophyta</taxon>
        <taxon>Spermatophyta</taxon>
        <taxon>Magnoliopsida</taxon>
        <taxon>eudicotyledons</taxon>
        <taxon>Gunneridae</taxon>
        <taxon>Pentapetalae</taxon>
        <taxon>Caryophyllales</taxon>
        <taxon>Nepenthaceae</taxon>
        <taxon>Nepenthes</taxon>
    </lineage>
</organism>